<evidence type="ECO:0000256" key="8">
    <source>
        <dbReference type="ARBA" id="ARBA00022741"/>
    </source>
</evidence>
<dbReference type="GO" id="GO:0061709">
    <property type="term" value="P:reticulophagy"/>
    <property type="evidence" value="ECO:0007669"/>
    <property type="project" value="TreeGrafter"/>
</dbReference>
<dbReference type="GO" id="GO:0005776">
    <property type="term" value="C:autophagosome"/>
    <property type="evidence" value="ECO:0007669"/>
    <property type="project" value="TreeGrafter"/>
</dbReference>
<keyword evidence="5" id="KW-0963">Cytoplasm</keyword>
<dbReference type="Pfam" id="PF00069">
    <property type="entry name" value="Pkinase"/>
    <property type="match status" value="1"/>
</dbReference>
<sequence>MERPPPSQRRLAPPAEPSVIVGDFQRLEEIGKGSFATVFRGKHLKTGAIIAIKSVNVKKLTKKLQDNLEAEVRILRDLHHPHIVSLFDCKRTADKVHLCMEYCEMGDLSTFIKRRNQLAEQEITRDMIKKYPLPQVGGLNEVIVRHFVKQIASALSFMREKALLHRDIKPQNLLLVPPRAWYQSQSGSRPPVMTDPRIDIPAAGVASLPILKIADFGFARFLPSLELAETLCGSPLYMAPEILRYEKYDAKADLWSVGTVLHEMMVGKPPFRANNHVELLRKIEKNEDVIRFPTGLVITPAMKNLIRVLLKRIPTERVSYETFFNDPVVTEQIPGLVGEDRPQAQFTQNLANRISRTRPSLDSLSNSPRESEVEAGPSARSPSASVKSPTVAGPSAHRQSRVPLDERRESATRASPKPLAPEARAEPAEASQASPIERRPSLKSHATAPATEKPVSAAAMTMERRNSRATNSPGGSVLKDHLDRERGKTDDKALRDAREKTAQDIAFEREYVVVEKRHVEVNAFADELAHSPQVGAQGGAMVRRATTSGVPYSSTAPSSTGVRAMQQVSRQMPLHQRTGSYERRYGKSPTSATSAISKALNMASFRLFSMGLSPPSGKGPSPPQYSAFPAYPTGSSMLLIGDGATRAVDSRDDDFRVAHQIEDLAHRSDVIWGFADIKFQQLVPSRPISSHGVGIGGMRRAMDEAAKNGADEESELPVDHVVVIAEESLVLFVKVLAVLKKIMDISAAWFHNSRGELLHANPSDVPRSAPTRGGMMAAAPRINSVVQWARTRFNDALEKSDFVARKLTDAQKRLPLDHPHHPNNKYSSSSAYSATSVGTSSDHVILTSGITAEKLMYDRALEMSRGAAVCELTNEDLENGVLSYRTAIYMLEAILDSDDWRTSRKSVGAAKGEGTEDEPIDGLEAEDRATVQKLLDSLKIRLRAIKKKIEAQKAARRSSTSGTPTMPMRASPSTTPQYSRSPAR</sequence>
<evidence type="ECO:0000256" key="14">
    <source>
        <dbReference type="ARBA" id="ARBA00030237"/>
    </source>
</evidence>
<keyword evidence="4" id="KW-0813">Transport</keyword>
<evidence type="ECO:0000256" key="5">
    <source>
        <dbReference type="ARBA" id="ARBA00022490"/>
    </source>
</evidence>
<dbReference type="PROSITE" id="PS50011">
    <property type="entry name" value="PROTEIN_KINASE_DOM"/>
    <property type="match status" value="1"/>
</dbReference>
<dbReference type="STRING" id="253628.A0A0D1XGZ2"/>
<evidence type="ECO:0000256" key="7">
    <source>
        <dbReference type="ARBA" id="ARBA00022679"/>
    </source>
</evidence>
<evidence type="ECO:0000256" key="12">
    <source>
        <dbReference type="ARBA" id="ARBA00023006"/>
    </source>
</evidence>
<dbReference type="VEuPathDB" id="FungiDB:PV09_07227"/>
<dbReference type="Pfam" id="PF21127">
    <property type="entry name" value="ATG1-like_MIT2"/>
    <property type="match status" value="1"/>
</dbReference>
<dbReference type="SUPFAM" id="SSF56112">
    <property type="entry name" value="Protein kinase-like (PK-like)"/>
    <property type="match status" value="1"/>
</dbReference>
<dbReference type="AlphaFoldDB" id="A0A0D1XGZ2"/>
<dbReference type="PANTHER" id="PTHR24348">
    <property type="entry name" value="SERINE/THREONINE-PROTEIN KINASE UNC-51-RELATED"/>
    <property type="match status" value="1"/>
</dbReference>
<evidence type="ECO:0000256" key="11">
    <source>
        <dbReference type="ARBA" id="ARBA00022927"/>
    </source>
</evidence>
<feature type="region of interest" description="Disordered" evidence="19">
    <location>
        <begin position="549"/>
        <end position="574"/>
    </location>
</feature>
<evidence type="ECO:0000256" key="2">
    <source>
        <dbReference type="ARBA" id="ARBA00004623"/>
    </source>
</evidence>
<keyword evidence="7" id="KW-0808">Transferase</keyword>
<dbReference type="HOGENOM" id="CLU_006447_0_0_1"/>
<dbReference type="GO" id="GO:0034045">
    <property type="term" value="C:phagophore assembly site membrane"/>
    <property type="evidence" value="ECO:0007669"/>
    <property type="project" value="UniProtKB-SubCell"/>
</dbReference>
<keyword evidence="10 18" id="KW-0067">ATP-binding</keyword>
<evidence type="ECO:0000256" key="9">
    <source>
        <dbReference type="ARBA" id="ARBA00022777"/>
    </source>
</evidence>
<evidence type="ECO:0000313" key="22">
    <source>
        <dbReference type="Proteomes" id="UP000053259"/>
    </source>
</evidence>
<dbReference type="InterPro" id="IPR017441">
    <property type="entry name" value="Protein_kinase_ATP_BS"/>
</dbReference>
<feature type="region of interest" description="Disordered" evidence="19">
    <location>
        <begin position="949"/>
        <end position="984"/>
    </location>
</feature>
<feature type="region of interest" description="Disordered" evidence="19">
    <location>
        <begin position="350"/>
        <end position="496"/>
    </location>
</feature>
<evidence type="ECO:0000256" key="13">
    <source>
        <dbReference type="ARBA" id="ARBA00023136"/>
    </source>
</evidence>
<dbReference type="GO" id="GO:0005524">
    <property type="term" value="F:ATP binding"/>
    <property type="evidence" value="ECO:0007669"/>
    <property type="project" value="UniProtKB-UniRule"/>
</dbReference>
<evidence type="ECO:0000256" key="17">
    <source>
        <dbReference type="ARBA" id="ARBA00060750"/>
    </source>
</evidence>
<dbReference type="GO" id="GO:0010506">
    <property type="term" value="P:regulation of autophagy"/>
    <property type="evidence" value="ECO:0007669"/>
    <property type="project" value="InterPro"/>
</dbReference>
<keyword evidence="13" id="KW-0472">Membrane</keyword>
<evidence type="ECO:0000256" key="18">
    <source>
        <dbReference type="PROSITE-ProRule" id="PRU10141"/>
    </source>
</evidence>
<dbReference type="InterPro" id="IPR008271">
    <property type="entry name" value="Ser/Thr_kinase_AS"/>
</dbReference>
<dbReference type="Gene3D" id="1.10.510.10">
    <property type="entry name" value="Transferase(Phosphotransferase) domain 1"/>
    <property type="match status" value="1"/>
</dbReference>
<dbReference type="Pfam" id="PF12063">
    <property type="entry name" value="ATG1-like_MIT1"/>
    <property type="match status" value="1"/>
</dbReference>
<evidence type="ECO:0000313" key="21">
    <source>
        <dbReference type="EMBL" id="KIW01471.1"/>
    </source>
</evidence>
<name>A0A0D1XGZ2_9PEZI</name>
<dbReference type="FunFam" id="3.30.200.20:FF:000042">
    <property type="entry name" value="Aurora kinase A"/>
    <property type="match status" value="1"/>
</dbReference>
<organism evidence="21 22">
    <name type="scientific">Verruconis gallopava</name>
    <dbReference type="NCBI Taxonomy" id="253628"/>
    <lineage>
        <taxon>Eukaryota</taxon>
        <taxon>Fungi</taxon>
        <taxon>Dikarya</taxon>
        <taxon>Ascomycota</taxon>
        <taxon>Pezizomycotina</taxon>
        <taxon>Dothideomycetes</taxon>
        <taxon>Pleosporomycetidae</taxon>
        <taxon>Venturiales</taxon>
        <taxon>Sympoventuriaceae</taxon>
        <taxon>Verruconis</taxon>
    </lineage>
</organism>
<keyword evidence="6" id="KW-0723">Serine/threonine-protein kinase</keyword>
<feature type="compositionally biased region" description="Basic and acidic residues" evidence="19">
    <location>
        <begin position="478"/>
        <end position="496"/>
    </location>
</feature>
<dbReference type="GO" id="GO:0000045">
    <property type="term" value="P:autophagosome assembly"/>
    <property type="evidence" value="ECO:0007669"/>
    <property type="project" value="TreeGrafter"/>
</dbReference>
<feature type="compositionally biased region" description="Polar residues" evidence="19">
    <location>
        <begin position="971"/>
        <end position="984"/>
    </location>
</feature>
<dbReference type="InterPro" id="IPR045269">
    <property type="entry name" value="Atg1-like"/>
</dbReference>
<comment type="catalytic activity">
    <reaction evidence="15">
        <text>L-threonyl-[protein] + ATP = O-phospho-L-threonyl-[protein] + ADP + H(+)</text>
        <dbReference type="Rhea" id="RHEA:46608"/>
        <dbReference type="Rhea" id="RHEA-COMP:11060"/>
        <dbReference type="Rhea" id="RHEA-COMP:11605"/>
        <dbReference type="ChEBI" id="CHEBI:15378"/>
        <dbReference type="ChEBI" id="CHEBI:30013"/>
        <dbReference type="ChEBI" id="CHEBI:30616"/>
        <dbReference type="ChEBI" id="CHEBI:61977"/>
        <dbReference type="ChEBI" id="CHEBI:456216"/>
        <dbReference type="EC" id="2.7.11.1"/>
    </reaction>
</comment>
<evidence type="ECO:0000256" key="10">
    <source>
        <dbReference type="ARBA" id="ARBA00022840"/>
    </source>
</evidence>
<evidence type="ECO:0000256" key="19">
    <source>
        <dbReference type="SAM" id="MobiDB-lite"/>
    </source>
</evidence>
<keyword evidence="22" id="KW-1185">Reference proteome</keyword>
<keyword evidence="8 18" id="KW-0547">Nucleotide-binding</keyword>
<evidence type="ECO:0000256" key="4">
    <source>
        <dbReference type="ARBA" id="ARBA00022448"/>
    </source>
</evidence>
<reference evidence="21 22" key="1">
    <citation type="submission" date="2015-01" db="EMBL/GenBank/DDBJ databases">
        <title>The Genome Sequence of Ochroconis gallopava CBS43764.</title>
        <authorList>
            <consortium name="The Broad Institute Genomics Platform"/>
            <person name="Cuomo C."/>
            <person name="de Hoog S."/>
            <person name="Gorbushina A."/>
            <person name="Stielow B."/>
            <person name="Teixiera M."/>
            <person name="Abouelleil A."/>
            <person name="Chapman S.B."/>
            <person name="Priest M."/>
            <person name="Young S.K."/>
            <person name="Wortman J."/>
            <person name="Nusbaum C."/>
            <person name="Birren B."/>
        </authorList>
    </citation>
    <scope>NUCLEOTIDE SEQUENCE [LARGE SCALE GENOMIC DNA]</scope>
    <source>
        <strain evidence="21 22">CBS 43764</strain>
    </source>
</reference>
<dbReference type="GeneID" id="27315200"/>
<dbReference type="GO" id="GO:0004674">
    <property type="term" value="F:protein serine/threonine kinase activity"/>
    <property type="evidence" value="ECO:0007669"/>
    <property type="project" value="UniProtKB-KW"/>
</dbReference>
<comment type="subcellular location">
    <subcellularLocation>
        <location evidence="1">Cytoplasm</location>
    </subcellularLocation>
    <subcellularLocation>
        <location evidence="2">Preautophagosomal structure membrane</location>
        <topology evidence="2">Peripheral membrane protein</topology>
    </subcellularLocation>
</comment>
<dbReference type="OrthoDB" id="346907at2759"/>
<dbReference type="SMART" id="SM00220">
    <property type="entry name" value="S_TKc"/>
    <property type="match status" value="1"/>
</dbReference>
<dbReference type="GO" id="GO:0034727">
    <property type="term" value="P:piecemeal microautophagy of the nucleus"/>
    <property type="evidence" value="ECO:0007669"/>
    <property type="project" value="TreeGrafter"/>
</dbReference>
<comment type="catalytic activity">
    <reaction evidence="16">
        <text>L-seryl-[protein] + ATP = O-phospho-L-seryl-[protein] + ADP + H(+)</text>
        <dbReference type="Rhea" id="RHEA:17989"/>
        <dbReference type="Rhea" id="RHEA-COMP:9863"/>
        <dbReference type="Rhea" id="RHEA-COMP:11604"/>
        <dbReference type="ChEBI" id="CHEBI:15378"/>
        <dbReference type="ChEBI" id="CHEBI:29999"/>
        <dbReference type="ChEBI" id="CHEBI:30616"/>
        <dbReference type="ChEBI" id="CHEBI:83421"/>
        <dbReference type="ChEBI" id="CHEBI:456216"/>
        <dbReference type="EC" id="2.7.11.1"/>
    </reaction>
</comment>
<evidence type="ECO:0000256" key="6">
    <source>
        <dbReference type="ARBA" id="ARBA00022527"/>
    </source>
</evidence>
<dbReference type="PROSITE" id="PS00107">
    <property type="entry name" value="PROTEIN_KINASE_ATP"/>
    <property type="match status" value="1"/>
</dbReference>
<dbReference type="Proteomes" id="UP000053259">
    <property type="component" value="Unassembled WGS sequence"/>
</dbReference>
<dbReference type="FunFam" id="1.10.510.10:FF:000817">
    <property type="entry name" value="Serine/threonine-protein kinase ATG1"/>
    <property type="match status" value="1"/>
</dbReference>
<dbReference type="GO" id="GO:0005829">
    <property type="term" value="C:cytosol"/>
    <property type="evidence" value="ECO:0007669"/>
    <property type="project" value="TreeGrafter"/>
</dbReference>
<accession>A0A0D1XGZ2</accession>
<dbReference type="FunCoup" id="A0A0D1XGZ2">
    <property type="interactions" value="76"/>
</dbReference>
<evidence type="ECO:0000256" key="16">
    <source>
        <dbReference type="ARBA" id="ARBA00048679"/>
    </source>
</evidence>
<protein>
    <recommendedName>
        <fullName evidence="3">non-specific serine/threonine protein kinase</fullName>
        <ecNumber evidence="3">2.7.11.1</ecNumber>
    </recommendedName>
    <alternativeName>
        <fullName evidence="14">Autophagy-related protein 1</fullName>
    </alternativeName>
</protein>
<dbReference type="InterPro" id="IPR000719">
    <property type="entry name" value="Prot_kinase_dom"/>
</dbReference>
<dbReference type="GO" id="GO:0000422">
    <property type="term" value="P:autophagy of mitochondrion"/>
    <property type="evidence" value="ECO:0007669"/>
    <property type="project" value="TreeGrafter"/>
</dbReference>
<dbReference type="PROSITE" id="PS00108">
    <property type="entry name" value="PROTEIN_KINASE_ST"/>
    <property type="match status" value="1"/>
</dbReference>
<dbReference type="EC" id="2.7.11.1" evidence="3"/>
<feature type="region of interest" description="Disordered" evidence="19">
    <location>
        <begin position="813"/>
        <end position="833"/>
    </location>
</feature>
<dbReference type="GO" id="GO:0015031">
    <property type="term" value="P:protein transport"/>
    <property type="evidence" value="ECO:0007669"/>
    <property type="project" value="UniProtKB-KW"/>
</dbReference>
<evidence type="ECO:0000256" key="1">
    <source>
        <dbReference type="ARBA" id="ARBA00004496"/>
    </source>
</evidence>
<feature type="compositionally biased region" description="Polar residues" evidence="19">
    <location>
        <begin position="350"/>
        <end position="368"/>
    </location>
</feature>
<dbReference type="InParanoid" id="A0A0D1XGZ2"/>
<dbReference type="InterPro" id="IPR022708">
    <property type="entry name" value="Atg1-like_tMIT"/>
</dbReference>
<feature type="binding site" evidence="18">
    <location>
        <position position="53"/>
    </location>
    <ligand>
        <name>ATP</name>
        <dbReference type="ChEBI" id="CHEBI:30616"/>
    </ligand>
</feature>
<dbReference type="GO" id="GO:0042594">
    <property type="term" value="P:response to starvation"/>
    <property type="evidence" value="ECO:0007669"/>
    <property type="project" value="TreeGrafter"/>
</dbReference>
<dbReference type="InterPro" id="IPR048941">
    <property type="entry name" value="ATG1-like_MIT2"/>
</dbReference>
<dbReference type="EMBL" id="KN847555">
    <property type="protein sequence ID" value="KIW01471.1"/>
    <property type="molecule type" value="Genomic_DNA"/>
</dbReference>
<dbReference type="RefSeq" id="XP_016211340.1">
    <property type="nucleotide sequence ID" value="XM_016360968.1"/>
</dbReference>
<dbReference type="InterPro" id="IPR011009">
    <property type="entry name" value="Kinase-like_dom_sf"/>
</dbReference>
<gene>
    <name evidence="21" type="ORF">PV09_07227</name>
</gene>
<proteinExistence type="inferred from homology"/>
<keyword evidence="9" id="KW-0418">Kinase</keyword>
<feature type="compositionally biased region" description="Polar residues" evidence="19">
    <location>
        <begin position="549"/>
        <end position="570"/>
    </location>
</feature>
<evidence type="ECO:0000256" key="3">
    <source>
        <dbReference type="ARBA" id="ARBA00012513"/>
    </source>
</evidence>
<dbReference type="CDD" id="cd14009">
    <property type="entry name" value="STKc_ATG1_ULK_like"/>
    <property type="match status" value="1"/>
</dbReference>
<evidence type="ECO:0000256" key="15">
    <source>
        <dbReference type="ARBA" id="ARBA00047899"/>
    </source>
</evidence>
<comment type="similarity">
    <text evidence="17">Belongs to the protein kinase superfamily. Ser/Thr protein kinase family. APG1/unc-51/ULK1 subfamily.</text>
</comment>
<feature type="domain" description="Protein kinase" evidence="20">
    <location>
        <begin position="24"/>
        <end position="329"/>
    </location>
</feature>
<dbReference type="PANTHER" id="PTHR24348:SF22">
    <property type="entry name" value="NON-SPECIFIC SERINE_THREONINE PROTEIN KINASE"/>
    <property type="match status" value="1"/>
</dbReference>
<keyword evidence="11" id="KW-0653">Protein transport</keyword>
<evidence type="ECO:0000259" key="20">
    <source>
        <dbReference type="PROSITE" id="PS50011"/>
    </source>
</evidence>
<keyword evidence="12" id="KW-0072">Autophagy</keyword>